<dbReference type="EMBL" id="JARBDR010000141">
    <property type="protein sequence ID" value="KAJ8321066.1"/>
    <property type="molecule type" value="Genomic_DNA"/>
</dbReference>
<dbReference type="Proteomes" id="UP001217089">
    <property type="component" value="Unassembled WGS sequence"/>
</dbReference>
<keyword evidence="4" id="KW-1185">Reference proteome</keyword>
<feature type="compositionally biased region" description="Low complexity" evidence="1">
    <location>
        <begin position="44"/>
        <end position="57"/>
    </location>
</feature>
<dbReference type="PANTHER" id="PTHR22754">
    <property type="entry name" value="DISCO-INTERACTING PROTEIN 2 DIP2 -RELATED"/>
    <property type="match status" value="1"/>
</dbReference>
<protein>
    <recommendedName>
        <fullName evidence="2">DMAP1-binding domain-containing protein</fullName>
    </recommendedName>
</protein>
<feature type="compositionally biased region" description="Low complexity" evidence="1">
    <location>
        <begin position="142"/>
        <end position="156"/>
    </location>
</feature>
<evidence type="ECO:0000259" key="2">
    <source>
        <dbReference type="PROSITE" id="PS51912"/>
    </source>
</evidence>
<dbReference type="Gene3D" id="3.40.50.12780">
    <property type="entry name" value="N-terminal domain of ligase-like"/>
    <property type="match status" value="1"/>
</dbReference>
<feature type="domain" description="DMAP1-binding" evidence="2">
    <location>
        <begin position="1"/>
        <end position="104"/>
    </location>
</feature>
<evidence type="ECO:0000313" key="3">
    <source>
        <dbReference type="EMBL" id="KAJ8321066.1"/>
    </source>
</evidence>
<feature type="region of interest" description="Disordered" evidence="1">
    <location>
        <begin position="188"/>
        <end position="215"/>
    </location>
</feature>
<gene>
    <name evidence="3" type="ORF">KUTeg_002653</name>
</gene>
<evidence type="ECO:0000313" key="4">
    <source>
        <dbReference type="Proteomes" id="UP001217089"/>
    </source>
</evidence>
<feature type="compositionally biased region" description="Basic and acidic residues" evidence="1">
    <location>
        <begin position="128"/>
        <end position="141"/>
    </location>
</feature>
<dbReference type="SUPFAM" id="SSF56801">
    <property type="entry name" value="Acetyl-CoA synthetase-like"/>
    <property type="match status" value="1"/>
</dbReference>
<feature type="compositionally biased region" description="Polar residues" evidence="1">
    <location>
        <begin position="188"/>
        <end position="209"/>
    </location>
</feature>
<organism evidence="3 4">
    <name type="scientific">Tegillarca granosa</name>
    <name type="common">Malaysian cockle</name>
    <name type="synonym">Anadara granosa</name>
    <dbReference type="NCBI Taxonomy" id="220873"/>
    <lineage>
        <taxon>Eukaryota</taxon>
        <taxon>Metazoa</taxon>
        <taxon>Spiralia</taxon>
        <taxon>Lophotrochozoa</taxon>
        <taxon>Mollusca</taxon>
        <taxon>Bivalvia</taxon>
        <taxon>Autobranchia</taxon>
        <taxon>Pteriomorphia</taxon>
        <taxon>Arcoida</taxon>
        <taxon>Arcoidea</taxon>
        <taxon>Arcidae</taxon>
        <taxon>Tegillarca</taxon>
    </lineage>
</organism>
<feature type="region of interest" description="Disordered" evidence="1">
    <location>
        <begin position="91"/>
        <end position="165"/>
    </location>
</feature>
<evidence type="ECO:0000256" key="1">
    <source>
        <dbReference type="SAM" id="MobiDB-lite"/>
    </source>
</evidence>
<dbReference type="Pfam" id="PF06464">
    <property type="entry name" value="DMAP_binding"/>
    <property type="match status" value="1"/>
</dbReference>
<name>A0ABQ9FV13_TEGGR</name>
<accession>A0ABQ9FV13</accession>
<dbReference type="PROSITE" id="PS51912">
    <property type="entry name" value="DMAP1_BIND"/>
    <property type="match status" value="1"/>
</dbReference>
<dbReference type="InterPro" id="IPR010506">
    <property type="entry name" value="DMAP1-bd"/>
</dbReference>
<feature type="region of interest" description="Disordered" evidence="1">
    <location>
        <begin position="41"/>
        <end position="73"/>
    </location>
</feature>
<reference evidence="3 4" key="1">
    <citation type="submission" date="2022-12" db="EMBL/GenBank/DDBJ databases">
        <title>Chromosome-level genome of Tegillarca granosa.</title>
        <authorList>
            <person name="Kim J."/>
        </authorList>
    </citation>
    <scope>NUCLEOTIDE SEQUENCE [LARGE SCALE GENOMIC DNA]</scope>
    <source>
        <strain evidence="3">Teg-2019</strain>
        <tissue evidence="3">Adductor muscle</tissue>
    </source>
</reference>
<dbReference type="PANTHER" id="PTHR22754:SF32">
    <property type="entry name" value="DISCO-INTERACTING PROTEIN 2"/>
    <property type="match status" value="1"/>
</dbReference>
<comment type="caution">
    <text evidence="3">The sequence shown here is derived from an EMBL/GenBank/DDBJ whole genome shotgun (WGS) entry which is preliminary data.</text>
</comment>
<proteinExistence type="predicted"/>
<dbReference type="SMART" id="SM01137">
    <property type="entry name" value="DMAP_binding"/>
    <property type="match status" value="1"/>
</dbReference>
<dbReference type="InterPro" id="IPR042099">
    <property type="entry name" value="ANL_N_sf"/>
</dbReference>
<sequence>MLNTDYRHVCVWVYLITSIGDITQKGYDKKKSRLLAPYVKKTTSEAPSAPSPQTAAQRKAHRRLTREDNRYHSEIRTEAVMQALALHDKRVPVMPLPSKRTSVNYHGQQRQRERQDSSSDDDSIFGDGDTRDFSRGGRFRDSGASSSSYSDASASSPHHPRRGERPHSAAYINFNVPGNTSRQALADVLQSSRHSQPISQPPDVTNNAKSTRHADRVGPYAASHISSVRMSTTGNITGLQDDMDGPRHQGKVSAKIQQLLNTLKRPKRKPLKEYFVEEDDALEVPQTDPNAPKPEGHTLTPVAGEQLTIPSGLPRNLEAALQRYGSSTYKANAVTVLDQNGKPSLNLTYGKFLNKTLKIAYNLLHKTGQKGEGGIKIGDRVALVYPNNDPISFCCGFYGCLLAGVVAVPVEVPSSRRTTLRVEKSKVR</sequence>